<dbReference type="Gene3D" id="4.10.830.30">
    <property type="entry name" value="Ribosomal protein L31"/>
    <property type="match status" value="1"/>
</dbReference>
<protein>
    <recommendedName>
        <fullName evidence="5">Large ribosomal subunit protein bL31B</fullName>
    </recommendedName>
</protein>
<evidence type="ECO:0000256" key="1">
    <source>
        <dbReference type="ARBA" id="ARBA00008196"/>
    </source>
</evidence>
<comment type="similarity">
    <text evidence="1 5">Belongs to the bacterial ribosomal protein bL31 family. Type B subfamily.</text>
</comment>
<dbReference type="EMBL" id="CP013118">
    <property type="protein sequence ID" value="ALO15296.1"/>
    <property type="molecule type" value="Genomic_DNA"/>
</dbReference>
<dbReference type="NCBIfam" id="TIGR00105">
    <property type="entry name" value="L31"/>
    <property type="match status" value="1"/>
</dbReference>
<evidence type="ECO:0000256" key="3">
    <source>
        <dbReference type="ARBA" id="ARBA00022980"/>
    </source>
</evidence>
<dbReference type="GO" id="GO:0003735">
    <property type="term" value="F:structural constituent of ribosome"/>
    <property type="evidence" value="ECO:0007669"/>
    <property type="project" value="InterPro"/>
</dbReference>
<evidence type="ECO:0000256" key="2">
    <source>
        <dbReference type="ARBA" id="ARBA00011838"/>
    </source>
</evidence>
<dbReference type="GO" id="GO:1990904">
    <property type="term" value="C:ribonucleoprotein complex"/>
    <property type="evidence" value="ECO:0007669"/>
    <property type="project" value="UniProtKB-KW"/>
</dbReference>
<proteinExistence type="inferred from homology"/>
<dbReference type="OrthoDB" id="9803251at2"/>
<dbReference type="PANTHER" id="PTHR33280">
    <property type="entry name" value="50S RIBOSOMAL PROTEIN L31, CHLOROPLASTIC"/>
    <property type="match status" value="1"/>
</dbReference>
<dbReference type="PROSITE" id="PS01143">
    <property type="entry name" value="RIBOSOMAL_L31"/>
    <property type="match status" value="1"/>
</dbReference>
<dbReference type="InterPro" id="IPR042105">
    <property type="entry name" value="Ribosomal_bL31_sf"/>
</dbReference>
<dbReference type="GO" id="GO:0005840">
    <property type="term" value="C:ribosome"/>
    <property type="evidence" value="ECO:0007669"/>
    <property type="project" value="UniProtKB-KW"/>
</dbReference>
<evidence type="ECO:0000313" key="7">
    <source>
        <dbReference type="Proteomes" id="UP000064893"/>
    </source>
</evidence>
<dbReference type="GO" id="GO:0006412">
    <property type="term" value="P:translation"/>
    <property type="evidence" value="ECO:0007669"/>
    <property type="project" value="UniProtKB-UniRule"/>
</dbReference>
<dbReference type="InterPro" id="IPR034704">
    <property type="entry name" value="Ribosomal_bL28/bL31-like_sf"/>
</dbReference>
<dbReference type="NCBIfam" id="NF002462">
    <property type="entry name" value="PRK01678.1"/>
    <property type="match status" value="1"/>
</dbReference>
<evidence type="ECO:0000256" key="5">
    <source>
        <dbReference type="HAMAP-Rule" id="MF_00502"/>
    </source>
</evidence>
<dbReference type="Proteomes" id="UP000064893">
    <property type="component" value="Chromosome"/>
</dbReference>
<accession>A0A0S2HZ26</accession>
<dbReference type="InterPro" id="IPR027493">
    <property type="entry name" value="Ribosomal_bL31_B"/>
</dbReference>
<keyword evidence="3 5" id="KW-0689">Ribosomal protein</keyword>
<dbReference type="PRINTS" id="PR01249">
    <property type="entry name" value="RIBOSOMALL31"/>
</dbReference>
<dbReference type="PANTHER" id="PTHR33280:SF1">
    <property type="entry name" value="LARGE RIBOSOMAL SUBUNIT PROTEIN BL31C"/>
    <property type="match status" value="1"/>
</dbReference>
<dbReference type="SUPFAM" id="SSF143800">
    <property type="entry name" value="L28p-like"/>
    <property type="match status" value="1"/>
</dbReference>
<comment type="subunit">
    <text evidence="2 5">Part of the 50S ribosomal subunit.</text>
</comment>
<keyword evidence="7" id="KW-1185">Reference proteome</keyword>
<evidence type="ECO:0000256" key="4">
    <source>
        <dbReference type="ARBA" id="ARBA00023274"/>
    </source>
</evidence>
<dbReference type="HAMAP" id="MF_00502">
    <property type="entry name" value="Ribosomal_bL31_2"/>
    <property type="match status" value="1"/>
</dbReference>
<keyword evidence="4 5" id="KW-0687">Ribonucleoprotein</keyword>
<dbReference type="STRING" id="1307839.L21SP5_01653"/>
<name>A0A0S2HZ26_9BACT</name>
<gene>
    <name evidence="5 6" type="primary">rpmE2</name>
    <name evidence="6" type="ORF">L21SP5_01653</name>
</gene>
<dbReference type="RefSeq" id="WP_057952764.1">
    <property type="nucleotide sequence ID" value="NZ_CP013118.1"/>
</dbReference>
<dbReference type="AlphaFoldDB" id="A0A0S2HZ26"/>
<evidence type="ECO:0000313" key="6">
    <source>
        <dbReference type="EMBL" id="ALO15296.1"/>
    </source>
</evidence>
<dbReference type="InterPro" id="IPR002150">
    <property type="entry name" value="Ribosomal_bL31"/>
</dbReference>
<dbReference type="PATRIC" id="fig|1307839.3.peg.1751"/>
<dbReference type="KEGG" id="blq:L21SP5_01653"/>
<dbReference type="Pfam" id="PF01197">
    <property type="entry name" value="Ribosomal_L31"/>
    <property type="match status" value="1"/>
</dbReference>
<organism evidence="6 7">
    <name type="scientific">Salinivirga cyanobacteriivorans</name>
    <dbReference type="NCBI Taxonomy" id="1307839"/>
    <lineage>
        <taxon>Bacteria</taxon>
        <taxon>Pseudomonadati</taxon>
        <taxon>Bacteroidota</taxon>
        <taxon>Bacteroidia</taxon>
        <taxon>Bacteroidales</taxon>
        <taxon>Salinivirgaceae</taxon>
        <taxon>Salinivirga</taxon>
    </lineage>
</organism>
<reference evidence="6 7" key="1">
    <citation type="submission" date="2015-11" db="EMBL/GenBank/DDBJ databases">
        <title>Description and complete genome sequence of a novel strain predominating in hypersaline microbial mats and representing a new family of the Bacteriodetes phylum.</title>
        <authorList>
            <person name="Spring S."/>
            <person name="Bunk B."/>
            <person name="Sproer C."/>
            <person name="Klenk H.-P."/>
        </authorList>
    </citation>
    <scope>NUCLEOTIDE SEQUENCE [LARGE SCALE GENOMIC DNA]</scope>
    <source>
        <strain evidence="6 7">L21-Spi-D4</strain>
    </source>
</reference>
<sequence>MKKGIHPENYRLVAFKDMSNGYTFVTRSTANTKEEIEIDGEKYPLVKLEISNTSHPFYTGKMKLVDTAGRVDKFKNRYKKHYENRK</sequence>